<keyword evidence="3" id="KW-0963">Cytoplasm</keyword>
<dbReference type="AlphaFoldDB" id="A0A7R8X292"/>
<evidence type="ECO:0000256" key="4">
    <source>
        <dbReference type="ARBA" id="ARBA00022846"/>
    </source>
</evidence>
<comment type="subunit">
    <text evidence="9">Microtubule inner protein component of sperm flagellar doublet microtubules.</text>
</comment>
<dbReference type="OrthoDB" id="429119at2759"/>
<dbReference type="PANTHER" id="PTHR14517:SF6">
    <property type="entry name" value="RE41410P"/>
    <property type="match status" value="1"/>
</dbReference>
<evidence type="ECO:0000256" key="7">
    <source>
        <dbReference type="ARBA" id="ARBA00023212"/>
    </source>
</evidence>
<dbReference type="Proteomes" id="UP000677054">
    <property type="component" value="Unassembled WGS sequence"/>
</dbReference>
<proteinExistence type="inferred from homology"/>
<keyword evidence="7" id="KW-0206">Cytoskeleton</keyword>
<name>A0A7R8X292_9CRUS</name>
<evidence type="ECO:0000256" key="10">
    <source>
        <dbReference type="SAM" id="Coils"/>
    </source>
</evidence>
<evidence type="ECO:0000313" key="12">
    <source>
        <dbReference type="EMBL" id="CAD7242364.1"/>
    </source>
</evidence>
<feature type="region of interest" description="Disordered" evidence="11">
    <location>
        <begin position="108"/>
        <end position="147"/>
    </location>
</feature>
<keyword evidence="8" id="KW-0966">Cell projection</keyword>
<keyword evidence="6" id="KW-0969">Cilium</keyword>
<dbReference type="PANTHER" id="PTHR14517">
    <property type="entry name" value="RIB43A-RELATED"/>
    <property type="match status" value="1"/>
</dbReference>
<evidence type="ECO:0000256" key="8">
    <source>
        <dbReference type="ARBA" id="ARBA00023273"/>
    </source>
</evidence>
<evidence type="ECO:0000256" key="5">
    <source>
        <dbReference type="ARBA" id="ARBA00023054"/>
    </source>
</evidence>
<comment type="similarity">
    <text evidence="2">Belongs to the RIB43A family.</text>
</comment>
<keyword evidence="13" id="KW-1185">Reference proteome</keyword>
<gene>
    <name evidence="12" type="ORF">DSTB1V02_LOCUS2331</name>
</gene>
<protein>
    <submittedName>
        <fullName evidence="12">Uncharacterized protein</fullName>
    </submittedName>
</protein>
<evidence type="ECO:0000256" key="1">
    <source>
        <dbReference type="ARBA" id="ARBA00004611"/>
    </source>
</evidence>
<keyword evidence="5 10" id="KW-0175">Coiled coil</keyword>
<dbReference type="InterPro" id="IPR008805">
    <property type="entry name" value="RIB43A"/>
</dbReference>
<comment type="subcellular location">
    <subcellularLocation>
        <location evidence="1">Cytoplasm</location>
        <location evidence="1">Cytoskeleton</location>
        <location evidence="1">Flagellum axoneme</location>
    </subcellularLocation>
</comment>
<evidence type="ECO:0000256" key="11">
    <source>
        <dbReference type="SAM" id="MobiDB-lite"/>
    </source>
</evidence>
<dbReference type="EMBL" id="CAJPEV010000256">
    <property type="protein sequence ID" value="CAG0883053.1"/>
    <property type="molecule type" value="Genomic_DNA"/>
</dbReference>
<evidence type="ECO:0000313" key="13">
    <source>
        <dbReference type="Proteomes" id="UP000677054"/>
    </source>
</evidence>
<feature type="region of interest" description="Disordered" evidence="11">
    <location>
        <begin position="279"/>
        <end position="344"/>
    </location>
</feature>
<reference evidence="12" key="1">
    <citation type="submission" date="2020-11" db="EMBL/GenBank/DDBJ databases">
        <authorList>
            <person name="Tran Van P."/>
        </authorList>
    </citation>
    <scope>NUCLEOTIDE SEQUENCE</scope>
</reference>
<evidence type="ECO:0000256" key="3">
    <source>
        <dbReference type="ARBA" id="ARBA00022490"/>
    </source>
</evidence>
<evidence type="ECO:0000256" key="6">
    <source>
        <dbReference type="ARBA" id="ARBA00023069"/>
    </source>
</evidence>
<feature type="compositionally biased region" description="Basic and acidic residues" evidence="11">
    <location>
        <begin position="284"/>
        <end position="325"/>
    </location>
</feature>
<evidence type="ECO:0000256" key="9">
    <source>
        <dbReference type="ARBA" id="ARBA00046435"/>
    </source>
</evidence>
<organism evidence="12">
    <name type="scientific">Darwinula stevensoni</name>
    <dbReference type="NCBI Taxonomy" id="69355"/>
    <lineage>
        <taxon>Eukaryota</taxon>
        <taxon>Metazoa</taxon>
        <taxon>Ecdysozoa</taxon>
        <taxon>Arthropoda</taxon>
        <taxon>Crustacea</taxon>
        <taxon>Oligostraca</taxon>
        <taxon>Ostracoda</taxon>
        <taxon>Podocopa</taxon>
        <taxon>Podocopida</taxon>
        <taxon>Darwinulocopina</taxon>
        <taxon>Darwinuloidea</taxon>
        <taxon>Darwinulidae</taxon>
        <taxon>Darwinula</taxon>
    </lineage>
</organism>
<evidence type="ECO:0000256" key="2">
    <source>
        <dbReference type="ARBA" id="ARBA00006875"/>
    </source>
</evidence>
<dbReference type="Pfam" id="PF05914">
    <property type="entry name" value="RIB43A"/>
    <property type="match status" value="1"/>
</dbReference>
<feature type="coiled-coil region" evidence="10">
    <location>
        <begin position="43"/>
        <end position="70"/>
    </location>
</feature>
<dbReference type="EMBL" id="LR899773">
    <property type="protein sequence ID" value="CAD7242364.1"/>
    <property type="molecule type" value="Genomic_DNA"/>
</dbReference>
<sequence length="368" mass="44238">MLEPFYLAWEQRERAQRARRRLLEEQRKTRIFDAKKRLIGVDAEALERQIRERREKVEEEKRREEELEESIIASDLTALSLDHQHKRKMRDLERQLAEFWRDCQGWKREQDDGPGWDPDPSKRGPSSACSFSGEENESSRREAAQRLQEAAWIAAQGSVLQKLRERDSHKKEEEEAKERQIHRRALLLQELETRARRSKDRAIAHFNRQLAEEQRARESWEKQEEWGKEREELMGTAWSDLLMEDPHGARSLYGPRKLLPDRYRGMTPEEVTAIRKMQLLQSQNRKEENEREKKEQDSWARRERRQLEEILHRHSQLEKQKRANKEQTAAENLRLAEQQKKTQEEVNKEFTTFAPSDEFFTRFNTSSR</sequence>
<keyword evidence="4" id="KW-0282">Flagellum</keyword>
<accession>A0A7R8X292</accession>